<protein>
    <submittedName>
        <fullName evidence="1">Uncharacterized protein</fullName>
    </submittedName>
</protein>
<dbReference type="Proteomes" id="UP001218208">
    <property type="component" value="Unassembled WGS sequence"/>
</dbReference>
<organism evidence="1 2">
    <name type="scientific">Stenotrophomonas maltophilia</name>
    <name type="common">Pseudomonas maltophilia</name>
    <name type="synonym">Xanthomonas maltophilia</name>
    <dbReference type="NCBI Taxonomy" id="40324"/>
    <lineage>
        <taxon>Bacteria</taxon>
        <taxon>Pseudomonadati</taxon>
        <taxon>Pseudomonadota</taxon>
        <taxon>Gammaproteobacteria</taxon>
        <taxon>Lysobacterales</taxon>
        <taxon>Lysobacteraceae</taxon>
        <taxon>Stenotrophomonas</taxon>
        <taxon>Stenotrophomonas maltophilia group</taxon>
    </lineage>
</organism>
<sequence>MAERTRPMADDTTRTAPLFRLVEFNPRRHIRGAEAARVNVDYGRGDADLLWMSAADIRRNMKLHGKHPELIKAMECYSHPFHHYPPAAKQMLTDLDAEVGNG</sequence>
<accession>A0AAI9BZZ9</accession>
<dbReference type="AlphaFoldDB" id="A0AAI9BZZ9"/>
<reference evidence="1" key="1">
    <citation type="submission" date="2022-07" db="EMBL/GenBank/DDBJ databases">
        <authorList>
            <consortium name="DAFM: The Division of Animal and Food Microbiology"/>
        </authorList>
    </citation>
    <scope>NUCLEOTIDE SEQUENCE</scope>
    <source>
        <strain evidence="1">19MO01SH01-2</strain>
    </source>
</reference>
<name>A0AAI9BZZ9_STEMA</name>
<proteinExistence type="predicted"/>
<evidence type="ECO:0000313" key="1">
    <source>
        <dbReference type="EMBL" id="EKT4091513.1"/>
    </source>
</evidence>
<comment type="caution">
    <text evidence="1">The sequence shown here is derived from an EMBL/GenBank/DDBJ whole genome shotgun (WGS) entry which is preliminary data.</text>
</comment>
<dbReference type="EMBL" id="ABLOJW010000004">
    <property type="protein sequence ID" value="EKT4091513.1"/>
    <property type="molecule type" value="Genomic_DNA"/>
</dbReference>
<gene>
    <name evidence="1" type="ORF">QEG23_000998</name>
</gene>
<evidence type="ECO:0000313" key="2">
    <source>
        <dbReference type="Proteomes" id="UP001218208"/>
    </source>
</evidence>